<dbReference type="RefSeq" id="WP_130915146.1">
    <property type="nucleotide sequence ID" value="NZ_LR215974.1"/>
</dbReference>
<evidence type="ECO:0000313" key="2">
    <source>
        <dbReference type="Proteomes" id="UP000290013"/>
    </source>
</evidence>
<name>A0A4U8WQ79_9FLAO</name>
<dbReference type="Proteomes" id="UP000290013">
    <property type="component" value="Chromosome"/>
</dbReference>
<protein>
    <submittedName>
        <fullName evidence="1">Uncharacterized protein</fullName>
    </submittedName>
</protein>
<organism evidence="1 2">
    <name type="scientific">Chryseobacterium taihuense</name>
    <dbReference type="NCBI Taxonomy" id="1141221"/>
    <lineage>
        <taxon>Bacteria</taxon>
        <taxon>Pseudomonadati</taxon>
        <taxon>Bacteroidota</taxon>
        <taxon>Flavobacteriia</taxon>
        <taxon>Flavobacteriales</taxon>
        <taxon>Weeksellaceae</taxon>
        <taxon>Chryseobacterium group</taxon>
        <taxon>Chryseobacterium</taxon>
    </lineage>
</organism>
<accession>A0A4U8WQ79</accession>
<gene>
    <name evidence="1" type="ORF">NCTC12078_03193</name>
</gene>
<sequence length="296" mass="34029">MEENKVTSREELKSYFEAGDYPTQAQFGKLIDSLRHKEDVFTNKEAAILANSLAAIENGYIQYHATDVSNRKFSLVVSQQNEEDQLIEIGETNGISVRKYFYGNAPYTVKAKNFPAEGLKEYEYYFLQYQIDPGYYSYKLFGNNLPTIDEGFEFGTLKGKMFYLQLQKNNIGQKVDIVNTRISFKNNTDITILYRTEAGNWSDRYQSGDSVTDHYDVWDYVSVHYNADLRGIDQSIECKIYNADNEQLLQTGYLYSGQNNESAWGGQVIKVRNVRIECNYTSLPPQNSNISSPLEE</sequence>
<dbReference type="KEGG" id="ctai:NCTC12078_03193"/>
<reference evidence="1 2" key="1">
    <citation type="submission" date="2019-02" db="EMBL/GenBank/DDBJ databases">
        <authorList>
            <consortium name="Pathogen Informatics"/>
        </authorList>
    </citation>
    <scope>NUCLEOTIDE SEQUENCE [LARGE SCALE GENOMIC DNA]</scope>
    <source>
        <strain evidence="1 2">3012STDY6944375</strain>
    </source>
</reference>
<evidence type="ECO:0000313" key="1">
    <source>
        <dbReference type="EMBL" id="VFB05138.1"/>
    </source>
</evidence>
<proteinExistence type="predicted"/>
<dbReference type="EMBL" id="LR215974">
    <property type="protein sequence ID" value="VFB05138.1"/>
    <property type="molecule type" value="Genomic_DNA"/>
</dbReference>
<dbReference type="AlphaFoldDB" id="A0A4U8WQ79"/>